<dbReference type="GO" id="GO:0004519">
    <property type="term" value="F:endonuclease activity"/>
    <property type="evidence" value="ECO:0007669"/>
    <property type="project" value="UniProtKB-KW"/>
</dbReference>
<dbReference type="EMBL" id="JACDUR010000007">
    <property type="protein sequence ID" value="MBA2895507.1"/>
    <property type="molecule type" value="Genomic_DNA"/>
</dbReference>
<feature type="signal peptide" evidence="1">
    <location>
        <begin position="1"/>
        <end position="26"/>
    </location>
</feature>
<dbReference type="Pfam" id="PF03372">
    <property type="entry name" value="Exo_endo_phos"/>
    <property type="match status" value="1"/>
</dbReference>
<keyword evidence="1" id="KW-0732">Signal</keyword>
<evidence type="ECO:0000259" key="2">
    <source>
        <dbReference type="Pfam" id="PF03372"/>
    </source>
</evidence>
<keyword evidence="3" id="KW-0255">Endonuclease</keyword>
<gene>
    <name evidence="3" type="ORF">HNR30_006893</name>
</gene>
<organism evidence="3 4">
    <name type="scientific">Nonomuraea soli</name>
    <dbReference type="NCBI Taxonomy" id="1032476"/>
    <lineage>
        <taxon>Bacteria</taxon>
        <taxon>Bacillati</taxon>
        <taxon>Actinomycetota</taxon>
        <taxon>Actinomycetes</taxon>
        <taxon>Streptosporangiales</taxon>
        <taxon>Streptosporangiaceae</taxon>
        <taxon>Nonomuraea</taxon>
    </lineage>
</organism>
<dbReference type="PANTHER" id="PTHR14859:SF1">
    <property type="entry name" value="PGAP2-INTERACTING PROTEIN"/>
    <property type="match status" value="1"/>
</dbReference>
<keyword evidence="3" id="KW-0378">Hydrolase</keyword>
<dbReference type="GO" id="GO:0006506">
    <property type="term" value="P:GPI anchor biosynthetic process"/>
    <property type="evidence" value="ECO:0007669"/>
    <property type="project" value="TreeGrafter"/>
</dbReference>
<dbReference type="Proteomes" id="UP000530928">
    <property type="component" value="Unassembled WGS sequence"/>
</dbReference>
<evidence type="ECO:0000313" key="3">
    <source>
        <dbReference type="EMBL" id="MBA2895507.1"/>
    </source>
</evidence>
<comment type="caution">
    <text evidence="3">The sequence shown here is derived from an EMBL/GenBank/DDBJ whole genome shotgun (WGS) entry which is preliminary data.</text>
</comment>
<dbReference type="GO" id="GO:0004527">
    <property type="term" value="F:exonuclease activity"/>
    <property type="evidence" value="ECO:0007669"/>
    <property type="project" value="UniProtKB-KW"/>
</dbReference>
<protein>
    <submittedName>
        <fullName evidence="3">Endonuclease/exonuclease/phosphatase family metal-dependent hydrolase</fullName>
    </submittedName>
</protein>
<feature type="chain" id="PRO_5030843744" evidence="1">
    <location>
        <begin position="27"/>
        <end position="317"/>
    </location>
</feature>
<feature type="domain" description="Endonuclease/exonuclease/phosphatase" evidence="2">
    <location>
        <begin position="40"/>
        <end position="306"/>
    </location>
</feature>
<dbReference type="AlphaFoldDB" id="A0A7W0HU06"/>
<dbReference type="PANTHER" id="PTHR14859">
    <property type="entry name" value="CALCOFLUOR WHITE HYPERSENSITIVE PROTEIN PRECURSOR"/>
    <property type="match status" value="1"/>
</dbReference>
<accession>A0A7W0HU06</accession>
<dbReference type="InterPro" id="IPR036691">
    <property type="entry name" value="Endo/exonu/phosph_ase_sf"/>
</dbReference>
<dbReference type="RefSeq" id="WP_181614248.1">
    <property type="nucleotide sequence ID" value="NZ_BAABAM010000009.1"/>
</dbReference>
<name>A0A7W0HU06_9ACTN</name>
<evidence type="ECO:0000313" key="4">
    <source>
        <dbReference type="Proteomes" id="UP000530928"/>
    </source>
</evidence>
<proteinExistence type="predicted"/>
<keyword evidence="4" id="KW-1185">Reference proteome</keyword>
<dbReference type="Gene3D" id="3.60.10.10">
    <property type="entry name" value="Endonuclease/exonuclease/phosphatase"/>
    <property type="match status" value="1"/>
</dbReference>
<dbReference type="InterPro" id="IPR051916">
    <property type="entry name" value="GPI-anchor_lipid_remodeler"/>
</dbReference>
<sequence>MRAAVRTFLATLFSLGLILTPSPAQADLPDAENWPRPRFISYNVCGSAKHCPPIYQGSKTAWRDVVVRAMDNWSADLVMLQEVCYGQWTLLRDHLQSRTDKPRYDSVWAAALPSAPGCSDWGTDHRFGLVIFAKGEAGTINNGSRTVDALPEVGNVEDRKLLCARSTVTGRTVRACNTHIDPDPASAKVQVERVATLTRAFAAQGEPVVLGGDFNVLPTDATLDPLYNHTGGHGVFQEVDENDKEHFGNTCGQEQDRCRTGEATAEPVCSPGVGVPGKIDYIFLSYYWFTTVRGDAAACTPGVSDHHLLRGAAAWEH</sequence>
<dbReference type="SUPFAM" id="SSF56219">
    <property type="entry name" value="DNase I-like"/>
    <property type="match status" value="1"/>
</dbReference>
<dbReference type="InterPro" id="IPR005135">
    <property type="entry name" value="Endo/exonuclease/phosphatase"/>
</dbReference>
<reference evidence="3 4" key="1">
    <citation type="submission" date="2020-07" db="EMBL/GenBank/DDBJ databases">
        <title>Genomic Encyclopedia of Type Strains, Phase IV (KMG-IV): sequencing the most valuable type-strain genomes for metagenomic binning, comparative biology and taxonomic classification.</title>
        <authorList>
            <person name="Goeker M."/>
        </authorList>
    </citation>
    <scope>NUCLEOTIDE SEQUENCE [LARGE SCALE GENOMIC DNA]</scope>
    <source>
        <strain evidence="3 4">DSM 45533</strain>
    </source>
</reference>
<dbReference type="GO" id="GO:0016020">
    <property type="term" value="C:membrane"/>
    <property type="evidence" value="ECO:0007669"/>
    <property type="project" value="GOC"/>
</dbReference>
<evidence type="ECO:0000256" key="1">
    <source>
        <dbReference type="SAM" id="SignalP"/>
    </source>
</evidence>
<keyword evidence="3" id="KW-0269">Exonuclease</keyword>
<keyword evidence="3" id="KW-0540">Nuclease</keyword>